<evidence type="ECO:0000256" key="1">
    <source>
        <dbReference type="ARBA" id="ARBA00023002"/>
    </source>
</evidence>
<keyword evidence="1" id="KW-0560">Oxidoreductase</keyword>
<dbReference type="EMBL" id="CP058905">
    <property type="protein sequence ID" value="QLJ99042.1"/>
    <property type="molecule type" value="Genomic_DNA"/>
</dbReference>
<dbReference type="AlphaFoldDB" id="A0A7D6CAM4"/>
<dbReference type="SUPFAM" id="SSF50475">
    <property type="entry name" value="FMN-binding split barrel"/>
    <property type="match status" value="1"/>
</dbReference>
<evidence type="ECO:0000259" key="2">
    <source>
        <dbReference type="SMART" id="SM00903"/>
    </source>
</evidence>
<organism evidence="3">
    <name type="scientific">Micromonospora carbonacea</name>
    <dbReference type="NCBI Taxonomy" id="47853"/>
    <lineage>
        <taxon>Bacteria</taxon>
        <taxon>Bacillati</taxon>
        <taxon>Actinomycetota</taxon>
        <taxon>Actinomycetes</taxon>
        <taxon>Micromonosporales</taxon>
        <taxon>Micromonosporaceae</taxon>
        <taxon>Micromonospora</taxon>
    </lineage>
</organism>
<dbReference type="Gene3D" id="2.30.110.10">
    <property type="entry name" value="Electron Transport, Fmn-binding Protein, Chain A"/>
    <property type="match status" value="1"/>
</dbReference>
<gene>
    <name evidence="3" type="ORF">HZU44_02290</name>
</gene>
<feature type="domain" description="Flavin reductase like" evidence="2">
    <location>
        <begin position="19"/>
        <end position="161"/>
    </location>
</feature>
<dbReference type="GO" id="GO:0042602">
    <property type="term" value="F:riboflavin reductase (NADPH) activity"/>
    <property type="evidence" value="ECO:0007669"/>
    <property type="project" value="TreeGrafter"/>
</dbReference>
<dbReference type="SMART" id="SM00903">
    <property type="entry name" value="Flavin_Reduct"/>
    <property type="match status" value="1"/>
</dbReference>
<sequence>MTTRERAAPPVAEVFTEAMARLVSGVAVVTVRRPDGTPGGLLVSSICSYSVRPPSLLMSIGRKSRSYRTLLREAEFGVHLLGAEDCQVARVFAGHGDDKFAGLDWGWEETVPRLHGMPVYLRCLRRRVFEHGDHAVVIGEVTRGGLADGEPLVYYRRALDWRLTFAGPTPSP</sequence>
<dbReference type="PANTHER" id="PTHR30466">
    <property type="entry name" value="FLAVIN REDUCTASE"/>
    <property type="match status" value="1"/>
</dbReference>
<dbReference type="InterPro" id="IPR002563">
    <property type="entry name" value="Flavin_Rdtase-like_dom"/>
</dbReference>
<dbReference type="GO" id="GO:0010181">
    <property type="term" value="F:FMN binding"/>
    <property type="evidence" value="ECO:0007669"/>
    <property type="project" value="InterPro"/>
</dbReference>
<dbReference type="Pfam" id="PF01613">
    <property type="entry name" value="Flavin_Reduct"/>
    <property type="match status" value="1"/>
</dbReference>
<protein>
    <submittedName>
        <fullName evidence="3">Flavin reductase family protein</fullName>
    </submittedName>
</protein>
<accession>A0A7D6CAM4</accession>
<dbReference type="InterPro" id="IPR012349">
    <property type="entry name" value="Split_barrel_FMN-bd"/>
</dbReference>
<evidence type="ECO:0000313" key="3">
    <source>
        <dbReference type="EMBL" id="QLJ99042.1"/>
    </source>
</evidence>
<reference evidence="3" key="1">
    <citation type="submission" date="2020-08" db="EMBL/GenBank/DDBJ databases">
        <title>A bifunctional nitrone conjugated secondary metabolite targeting the ribosome.</title>
        <authorList>
            <person name="Limbrick E.M."/>
            <person name="Graf M."/>
            <person name="Derewacz D.K."/>
            <person name="Nguyen F."/>
            <person name="Spraggins J.M."/>
            <person name="Wieland M."/>
            <person name="Ynigez-Gutierrez A.E."/>
            <person name="Reisman B.J."/>
            <person name="Zinshteyn B."/>
            <person name="McCulloch K."/>
            <person name="Iverson T.M."/>
            <person name="Green R."/>
            <person name="Wilson D.N."/>
            <person name="Bachmann B.O."/>
        </authorList>
    </citation>
    <scope>NUCLEOTIDE SEQUENCE</scope>
    <source>
        <strain evidence="3">Africana</strain>
    </source>
</reference>
<dbReference type="InterPro" id="IPR050268">
    <property type="entry name" value="NADH-dep_flavin_reductase"/>
</dbReference>
<dbReference type="PANTHER" id="PTHR30466:SF1">
    <property type="entry name" value="FMN REDUCTASE (NADH) RUTF"/>
    <property type="match status" value="1"/>
</dbReference>
<name>A0A7D6CAM4_9ACTN</name>
<proteinExistence type="predicted"/>